<gene>
    <name evidence="1" type="ORF">LCGC14_0501200</name>
</gene>
<comment type="caution">
    <text evidence="1">The sequence shown here is derived from an EMBL/GenBank/DDBJ whole genome shotgun (WGS) entry which is preliminary data.</text>
</comment>
<dbReference type="EMBL" id="LAZR01000587">
    <property type="protein sequence ID" value="KKN63530.1"/>
    <property type="molecule type" value="Genomic_DNA"/>
</dbReference>
<dbReference type="AlphaFoldDB" id="A0A0F9S3W3"/>
<proteinExistence type="predicted"/>
<protein>
    <submittedName>
        <fullName evidence="1">Uncharacterized protein</fullName>
    </submittedName>
</protein>
<sequence>MDTQFRLPEKFTEYDGEAIMSNYDSQIDKDVATEIKGKKLFSRYSGWNFNGKVWWQNDLWHCEVWCYHTKCQCQIKN</sequence>
<evidence type="ECO:0000313" key="1">
    <source>
        <dbReference type="EMBL" id="KKN63530.1"/>
    </source>
</evidence>
<accession>A0A0F9S3W3</accession>
<reference evidence="1" key="1">
    <citation type="journal article" date="2015" name="Nature">
        <title>Complex archaea that bridge the gap between prokaryotes and eukaryotes.</title>
        <authorList>
            <person name="Spang A."/>
            <person name="Saw J.H."/>
            <person name="Jorgensen S.L."/>
            <person name="Zaremba-Niedzwiedzka K."/>
            <person name="Martijn J."/>
            <person name="Lind A.E."/>
            <person name="van Eijk R."/>
            <person name="Schleper C."/>
            <person name="Guy L."/>
            <person name="Ettema T.J."/>
        </authorList>
    </citation>
    <scope>NUCLEOTIDE SEQUENCE</scope>
</reference>
<name>A0A0F9S3W3_9ZZZZ</name>
<organism evidence="1">
    <name type="scientific">marine sediment metagenome</name>
    <dbReference type="NCBI Taxonomy" id="412755"/>
    <lineage>
        <taxon>unclassified sequences</taxon>
        <taxon>metagenomes</taxon>
        <taxon>ecological metagenomes</taxon>
    </lineage>
</organism>